<dbReference type="Gene3D" id="1.10.510.10">
    <property type="entry name" value="Transferase(Phosphotransferase) domain 1"/>
    <property type="match status" value="1"/>
</dbReference>
<dbReference type="InterPro" id="IPR008271">
    <property type="entry name" value="Ser/Thr_kinase_AS"/>
</dbReference>
<dbReference type="GO" id="GO:0004674">
    <property type="term" value="F:protein serine/threonine kinase activity"/>
    <property type="evidence" value="ECO:0007669"/>
    <property type="project" value="TreeGrafter"/>
</dbReference>
<dbReference type="GO" id="GO:0005524">
    <property type="term" value="F:ATP binding"/>
    <property type="evidence" value="ECO:0007669"/>
    <property type="project" value="InterPro"/>
</dbReference>
<dbReference type="Pfam" id="PF13855">
    <property type="entry name" value="LRR_8"/>
    <property type="match status" value="1"/>
</dbReference>
<feature type="domain" description="Protein kinase" evidence="5">
    <location>
        <begin position="466"/>
        <end position="752"/>
    </location>
</feature>
<reference evidence="6" key="2">
    <citation type="submission" date="2019-06" db="EMBL/GenBank/DDBJ databases">
        <title>Genomics analysis of Aphanomyces spp. identifies a new class of oomycete effector associated with host adaptation.</title>
        <authorList>
            <person name="Gaulin E."/>
        </authorList>
    </citation>
    <scope>NUCLEOTIDE SEQUENCE</scope>
    <source>
        <strain evidence="6">CBS 578.67</strain>
    </source>
</reference>
<dbReference type="InterPro" id="IPR051681">
    <property type="entry name" value="Ser/Thr_Kinases-Pseudokinases"/>
</dbReference>
<dbReference type="SMART" id="SM00364">
    <property type="entry name" value="LRR_BAC"/>
    <property type="match status" value="4"/>
</dbReference>
<evidence type="ECO:0000256" key="3">
    <source>
        <dbReference type="SAM" id="MobiDB-lite"/>
    </source>
</evidence>
<keyword evidence="4" id="KW-1133">Transmembrane helix</keyword>
<dbReference type="EMBL" id="CAADRA010005897">
    <property type="protein sequence ID" value="VFT93206.1"/>
    <property type="molecule type" value="Genomic_DNA"/>
</dbReference>
<dbReference type="Pfam" id="PF07714">
    <property type="entry name" value="PK_Tyr_Ser-Thr"/>
    <property type="match status" value="1"/>
</dbReference>
<reference evidence="7 8" key="1">
    <citation type="submission" date="2019-03" db="EMBL/GenBank/DDBJ databases">
        <authorList>
            <person name="Gaulin E."/>
            <person name="Dumas B."/>
        </authorList>
    </citation>
    <scope>NUCLEOTIDE SEQUENCE [LARGE SCALE GENOMIC DNA]</scope>
    <source>
        <strain evidence="7">CBS 568.67</strain>
    </source>
</reference>
<evidence type="ECO:0000256" key="4">
    <source>
        <dbReference type="SAM" id="Phobius"/>
    </source>
</evidence>
<keyword evidence="2" id="KW-0677">Repeat</keyword>
<keyword evidence="1" id="KW-0433">Leucine-rich repeat</keyword>
<evidence type="ECO:0000313" key="7">
    <source>
        <dbReference type="EMBL" id="VFT93206.1"/>
    </source>
</evidence>
<dbReference type="PROSITE" id="PS00108">
    <property type="entry name" value="PROTEIN_KINASE_ST"/>
    <property type="match status" value="1"/>
</dbReference>
<dbReference type="PANTHER" id="PTHR44329:SF214">
    <property type="entry name" value="PROTEIN KINASE DOMAIN-CONTAINING PROTEIN"/>
    <property type="match status" value="1"/>
</dbReference>
<name>A0A485L5F8_9STRA</name>
<evidence type="ECO:0000259" key="5">
    <source>
        <dbReference type="PROSITE" id="PS50011"/>
    </source>
</evidence>
<feature type="transmembrane region" description="Helical" evidence="4">
    <location>
        <begin position="376"/>
        <end position="395"/>
    </location>
</feature>
<evidence type="ECO:0000256" key="1">
    <source>
        <dbReference type="ARBA" id="ARBA00022614"/>
    </source>
</evidence>
<accession>A0A485L5F8</accession>
<sequence length="757" mass="82255">MSTSLLTTVPYPDDGPATGVSVHVCLMEPLTTPRGARWIAMALLLLATPVATAIDATAMISLTTFTSSANGDDGIMVQYPNGSNVVIANAPTVSQAFTLSTATVEYVAHLPRSPINMSVALVSFHDHLSTRTFTGLGIRALNQELAVDHNGIAVVVTSLNLSHNSLASIDRVHFPLRLTSLDVSYNEITRVGALSPTIDTDFMGSSLSRLWMDYNRIETLENASFPNGMRFLSLRHNQLTVLSRQTRWPLALEALYLDHNALSAIHTTTFPPSLHTLSVAFNNLTTFLATNLPTTLVALNLTGNPLTTITATDSQFTAVLAKLTPTTLLLDSRLSNAACAPGSETRLLWSVHPICILKTTTEAPPAPPSTHVRPSWIIYVACSVTVVLAAAAVLLQRRRRRPSAAAVDTSDWTLFVSTHSKPPPSATTAMHADDDDDDASPSDFVANDIRVDAAFVTRHRLPTHTIHLEEAIATGAFGMVFRAVMTQPHQANTVDVAVKRLLPERTHDADAVEAFMDEIYLLALLPPHPHIIRFVGVAYTSLQTLSLVTEFAPRGDLWSWLDDSTKRPWTPHVDRAAPSKLGMLQDVVAGLAFLHALRPRPVLHRDIKARNVLLDADWRAKLTDFGSSRPCAMDVTMTAEIGTVPWMAPEVLRGARYDESADVYSLGVLVAEMDTCAVPYASMVPSAIQDCDGDTVIRMTRARIATMVAAGQLKPSFSPTCPRPLLKVAMQCLAYNPHARPTAAQVTCMLFEAVERR</sequence>
<gene>
    <name evidence="7" type="primary">Aste57867_16431</name>
    <name evidence="6" type="ORF">As57867_016374</name>
    <name evidence="7" type="ORF">ASTE57867_16431</name>
</gene>
<protein>
    <submittedName>
        <fullName evidence="7">Aste57867_16431 protein</fullName>
    </submittedName>
</protein>
<dbReference type="PANTHER" id="PTHR44329">
    <property type="entry name" value="SERINE/THREONINE-PROTEIN KINASE TNNI3K-RELATED"/>
    <property type="match status" value="1"/>
</dbReference>
<proteinExistence type="predicted"/>
<organism evidence="7 8">
    <name type="scientific">Aphanomyces stellatus</name>
    <dbReference type="NCBI Taxonomy" id="120398"/>
    <lineage>
        <taxon>Eukaryota</taxon>
        <taxon>Sar</taxon>
        <taxon>Stramenopiles</taxon>
        <taxon>Oomycota</taxon>
        <taxon>Saprolegniomycetes</taxon>
        <taxon>Saprolegniales</taxon>
        <taxon>Verrucalvaceae</taxon>
        <taxon>Aphanomyces</taxon>
    </lineage>
</organism>
<evidence type="ECO:0000313" key="6">
    <source>
        <dbReference type="EMBL" id="KAF0692487.1"/>
    </source>
</evidence>
<evidence type="ECO:0000256" key="2">
    <source>
        <dbReference type="ARBA" id="ARBA00022737"/>
    </source>
</evidence>
<dbReference type="InterPro" id="IPR001611">
    <property type="entry name" value="Leu-rich_rpt"/>
</dbReference>
<dbReference type="InterPro" id="IPR011009">
    <property type="entry name" value="Kinase-like_dom_sf"/>
</dbReference>
<dbReference type="Gene3D" id="3.30.200.20">
    <property type="entry name" value="Phosphorylase Kinase, domain 1"/>
    <property type="match status" value="1"/>
</dbReference>
<dbReference type="Gene3D" id="3.80.10.10">
    <property type="entry name" value="Ribonuclease Inhibitor"/>
    <property type="match status" value="1"/>
</dbReference>
<feature type="region of interest" description="Disordered" evidence="3">
    <location>
        <begin position="418"/>
        <end position="441"/>
    </location>
</feature>
<dbReference type="EMBL" id="VJMH01005876">
    <property type="protein sequence ID" value="KAF0692487.1"/>
    <property type="molecule type" value="Genomic_DNA"/>
</dbReference>
<dbReference type="OrthoDB" id="4062651at2759"/>
<keyword evidence="8" id="KW-1185">Reference proteome</keyword>
<keyword evidence="4" id="KW-0472">Membrane</keyword>
<dbReference type="Proteomes" id="UP000332933">
    <property type="component" value="Unassembled WGS sequence"/>
</dbReference>
<dbReference type="Pfam" id="PF13516">
    <property type="entry name" value="LRR_6"/>
    <property type="match status" value="1"/>
</dbReference>
<keyword evidence="4" id="KW-0812">Transmembrane</keyword>
<dbReference type="SUPFAM" id="SSF56112">
    <property type="entry name" value="Protein kinase-like (PK-like)"/>
    <property type="match status" value="1"/>
</dbReference>
<dbReference type="AlphaFoldDB" id="A0A485L5F8"/>
<dbReference type="InterPro" id="IPR032675">
    <property type="entry name" value="LRR_dom_sf"/>
</dbReference>
<dbReference type="PROSITE" id="PS50011">
    <property type="entry name" value="PROTEIN_KINASE_DOM"/>
    <property type="match status" value="1"/>
</dbReference>
<dbReference type="InterPro" id="IPR001245">
    <property type="entry name" value="Ser-Thr/Tyr_kinase_cat_dom"/>
</dbReference>
<dbReference type="SMART" id="SM00220">
    <property type="entry name" value="S_TKc"/>
    <property type="match status" value="1"/>
</dbReference>
<dbReference type="SUPFAM" id="SSF52075">
    <property type="entry name" value="Outer arm dynein light chain 1"/>
    <property type="match status" value="1"/>
</dbReference>
<evidence type="ECO:0000313" key="8">
    <source>
        <dbReference type="Proteomes" id="UP000332933"/>
    </source>
</evidence>
<dbReference type="InterPro" id="IPR000719">
    <property type="entry name" value="Prot_kinase_dom"/>
</dbReference>